<gene>
    <name evidence="2" type="ORF">Q8814_13300</name>
</gene>
<organism evidence="2 3">
    <name type="scientific">Rhodococcus chondri</name>
    <dbReference type="NCBI Taxonomy" id="3065941"/>
    <lineage>
        <taxon>Bacteria</taxon>
        <taxon>Bacillati</taxon>
        <taxon>Actinomycetota</taxon>
        <taxon>Actinomycetes</taxon>
        <taxon>Mycobacteriales</taxon>
        <taxon>Nocardiaceae</taxon>
        <taxon>Rhodococcus</taxon>
    </lineage>
</organism>
<dbReference type="Proteomes" id="UP001331936">
    <property type="component" value="Unassembled WGS sequence"/>
</dbReference>
<feature type="compositionally biased region" description="Low complexity" evidence="1">
    <location>
        <begin position="1"/>
        <end position="17"/>
    </location>
</feature>
<proteinExistence type="predicted"/>
<feature type="region of interest" description="Disordered" evidence="1">
    <location>
        <begin position="1"/>
        <end position="26"/>
    </location>
</feature>
<accession>A0ABU7JSS7</accession>
<evidence type="ECO:0000256" key="1">
    <source>
        <dbReference type="SAM" id="MobiDB-lite"/>
    </source>
</evidence>
<evidence type="ECO:0000313" key="3">
    <source>
        <dbReference type="Proteomes" id="UP001331936"/>
    </source>
</evidence>
<dbReference type="EMBL" id="JAUZMZ010000067">
    <property type="protein sequence ID" value="MEE2033077.1"/>
    <property type="molecule type" value="Genomic_DNA"/>
</dbReference>
<sequence>MTIDTNPASATGAATAPATPPHGVRFSTEEIKRRIDAMFEDFSTIDDEYLEN</sequence>
<reference evidence="2 3" key="1">
    <citation type="submission" date="2023-08" db="EMBL/GenBank/DDBJ databases">
        <authorList>
            <person name="Girao M."/>
            <person name="Carvalho M.F."/>
        </authorList>
    </citation>
    <scope>NUCLEOTIDE SEQUENCE [LARGE SCALE GENOMIC DNA]</scope>
    <source>
        <strain evidence="2 3">CC-R104</strain>
    </source>
</reference>
<keyword evidence="3" id="KW-1185">Reference proteome</keyword>
<evidence type="ECO:0000313" key="2">
    <source>
        <dbReference type="EMBL" id="MEE2033077.1"/>
    </source>
</evidence>
<protein>
    <submittedName>
        <fullName evidence="2">Uncharacterized protein</fullName>
    </submittedName>
</protein>
<name>A0ABU7JSS7_9NOCA</name>
<dbReference type="RefSeq" id="WP_330152492.1">
    <property type="nucleotide sequence ID" value="NZ_JAUZMZ010000067.1"/>
</dbReference>
<comment type="caution">
    <text evidence="2">The sequence shown here is derived from an EMBL/GenBank/DDBJ whole genome shotgun (WGS) entry which is preliminary data.</text>
</comment>